<keyword evidence="5 7" id="KW-1133">Transmembrane helix</keyword>
<dbReference type="SUPFAM" id="SSF48317">
    <property type="entry name" value="Acid phosphatase/Vanadium-dependent haloperoxidase"/>
    <property type="match status" value="1"/>
</dbReference>
<dbReference type="eggNOG" id="COG0671">
    <property type="taxonomic scope" value="Bacteria"/>
</dbReference>
<protein>
    <submittedName>
        <fullName evidence="9">Phosphoesterase</fullName>
    </submittedName>
</protein>
<dbReference type="GO" id="GO:0005886">
    <property type="term" value="C:plasma membrane"/>
    <property type="evidence" value="ECO:0007669"/>
    <property type="project" value="UniProtKB-SubCell"/>
</dbReference>
<keyword evidence="10" id="KW-1185">Reference proteome</keyword>
<dbReference type="AlphaFoldDB" id="A0A084J858"/>
<organism evidence="9 10">
    <name type="scientific">Clostridium sulfidigenes</name>
    <dbReference type="NCBI Taxonomy" id="318464"/>
    <lineage>
        <taxon>Bacteria</taxon>
        <taxon>Bacillati</taxon>
        <taxon>Bacillota</taxon>
        <taxon>Clostridia</taxon>
        <taxon>Eubacteriales</taxon>
        <taxon>Clostridiaceae</taxon>
        <taxon>Clostridium</taxon>
    </lineage>
</organism>
<evidence type="ECO:0000313" key="9">
    <source>
        <dbReference type="EMBL" id="KEZ85142.1"/>
    </source>
</evidence>
<dbReference type="STRING" id="318464.IO99_16410"/>
<dbReference type="PANTHER" id="PTHR14969:SF62">
    <property type="entry name" value="DECAPRENYLPHOSPHORYL-5-PHOSPHORIBOSE PHOSPHATASE RV3807C-RELATED"/>
    <property type="match status" value="1"/>
</dbReference>
<dbReference type="InterPro" id="IPR000326">
    <property type="entry name" value="PAP2/HPO"/>
</dbReference>
<dbReference type="InterPro" id="IPR036938">
    <property type="entry name" value="PAP2/HPO_sf"/>
</dbReference>
<keyword evidence="3 7" id="KW-0812">Transmembrane</keyword>
<evidence type="ECO:0000256" key="3">
    <source>
        <dbReference type="ARBA" id="ARBA00022692"/>
    </source>
</evidence>
<keyword evidence="2" id="KW-1003">Cell membrane</keyword>
<dbReference type="GO" id="GO:0016787">
    <property type="term" value="F:hydrolase activity"/>
    <property type="evidence" value="ECO:0007669"/>
    <property type="project" value="UniProtKB-KW"/>
</dbReference>
<evidence type="ECO:0000313" key="10">
    <source>
        <dbReference type="Proteomes" id="UP000028542"/>
    </source>
</evidence>
<feature type="domain" description="Phosphatidic acid phosphatase type 2/haloperoxidase" evidence="8">
    <location>
        <begin position="58"/>
        <end position="168"/>
    </location>
</feature>
<feature type="transmembrane region" description="Helical" evidence="7">
    <location>
        <begin position="127"/>
        <end position="147"/>
    </location>
</feature>
<sequence>MNQWLYGIDKGITDAIHFGLQNKIFDTIMPFITRLGDAGFIWITISIILICTKKYRKVGITSLLAISIGTILTEGVIKHLVERVRPIIAYPIDNPLIKLPISFSFPSGHTASSIAVAYVLSTYIKRYKFYFISLAVLIGFSRIYLYVHYFSDVLGGAVVGLVSGILAVYIMGKINNRKENILEY</sequence>
<dbReference type="CDD" id="cd03392">
    <property type="entry name" value="PAP2_like_2"/>
    <property type="match status" value="1"/>
</dbReference>
<dbReference type="RefSeq" id="WP_035135138.1">
    <property type="nucleotide sequence ID" value="NZ_JPMD01000042.1"/>
</dbReference>
<comment type="caution">
    <text evidence="9">The sequence shown here is derived from an EMBL/GenBank/DDBJ whole genome shotgun (WGS) entry which is preliminary data.</text>
</comment>
<feature type="transmembrane region" description="Helical" evidence="7">
    <location>
        <begin position="31"/>
        <end position="51"/>
    </location>
</feature>
<accession>A0A084J858</accession>
<dbReference type="Gene3D" id="1.20.144.10">
    <property type="entry name" value="Phosphatidic acid phosphatase type 2/haloperoxidase"/>
    <property type="match status" value="2"/>
</dbReference>
<name>A0A084J858_9CLOT</name>
<reference evidence="9 10" key="1">
    <citation type="submission" date="2014-07" db="EMBL/GenBank/DDBJ databases">
        <title>Draft genome of Clostridium sulfidigenes 113A isolated from sediments associated with methane hydrate from Krishna Godavari basin.</title>
        <authorList>
            <person name="Honkalas V.S."/>
            <person name="Dabir A.P."/>
            <person name="Arora P."/>
            <person name="Dhakephalkar P.K."/>
        </authorList>
    </citation>
    <scope>NUCLEOTIDE SEQUENCE [LARGE SCALE GENOMIC DNA]</scope>
    <source>
        <strain evidence="9 10">113A</strain>
    </source>
</reference>
<keyword evidence="4" id="KW-0378">Hydrolase</keyword>
<keyword evidence="6 7" id="KW-0472">Membrane</keyword>
<evidence type="ECO:0000256" key="1">
    <source>
        <dbReference type="ARBA" id="ARBA00004651"/>
    </source>
</evidence>
<evidence type="ECO:0000256" key="7">
    <source>
        <dbReference type="SAM" id="Phobius"/>
    </source>
</evidence>
<gene>
    <name evidence="9" type="ORF">IO99_16410</name>
</gene>
<evidence type="ECO:0000256" key="5">
    <source>
        <dbReference type="ARBA" id="ARBA00022989"/>
    </source>
</evidence>
<comment type="subcellular location">
    <subcellularLocation>
        <location evidence="1">Cell membrane</location>
        <topology evidence="1">Multi-pass membrane protein</topology>
    </subcellularLocation>
</comment>
<evidence type="ECO:0000256" key="2">
    <source>
        <dbReference type="ARBA" id="ARBA00022475"/>
    </source>
</evidence>
<evidence type="ECO:0000259" key="8">
    <source>
        <dbReference type="SMART" id="SM00014"/>
    </source>
</evidence>
<feature type="transmembrane region" description="Helical" evidence="7">
    <location>
        <begin position="153"/>
        <end position="172"/>
    </location>
</feature>
<dbReference type="PANTHER" id="PTHR14969">
    <property type="entry name" value="SPHINGOSINE-1-PHOSPHATE PHOSPHOHYDROLASE"/>
    <property type="match status" value="1"/>
</dbReference>
<dbReference type="EMBL" id="JPMD01000042">
    <property type="protein sequence ID" value="KEZ85142.1"/>
    <property type="molecule type" value="Genomic_DNA"/>
</dbReference>
<evidence type="ECO:0000256" key="6">
    <source>
        <dbReference type="ARBA" id="ARBA00023136"/>
    </source>
</evidence>
<evidence type="ECO:0000256" key="4">
    <source>
        <dbReference type="ARBA" id="ARBA00022801"/>
    </source>
</evidence>
<proteinExistence type="predicted"/>
<dbReference type="Pfam" id="PF01569">
    <property type="entry name" value="PAP2"/>
    <property type="match status" value="1"/>
</dbReference>
<dbReference type="Proteomes" id="UP000028542">
    <property type="component" value="Unassembled WGS sequence"/>
</dbReference>
<dbReference type="SMART" id="SM00014">
    <property type="entry name" value="acidPPc"/>
    <property type="match status" value="1"/>
</dbReference>